<evidence type="ECO:0000256" key="6">
    <source>
        <dbReference type="ARBA" id="ARBA00022989"/>
    </source>
</evidence>
<evidence type="ECO:0000256" key="1">
    <source>
        <dbReference type="ARBA" id="ARBA00004651"/>
    </source>
</evidence>
<evidence type="ECO:0000256" key="7">
    <source>
        <dbReference type="ARBA" id="ARBA00023136"/>
    </source>
</evidence>
<evidence type="ECO:0000256" key="4">
    <source>
        <dbReference type="ARBA" id="ARBA00022475"/>
    </source>
</evidence>
<keyword evidence="5 8" id="KW-0812">Transmembrane</keyword>
<dbReference type="EMBL" id="JBHSMC010000020">
    <property type="protein sequence ID" value="MFC5466133.1"/>
    <property type="molecule type" value="Genomic_DNA"/>
</dbReference>
<dbReference type="Proteomes" id="UP001596147">
    <property type="component" value="Unassembled WGS sequence"/>
</dbReference>
<dbReference type="InterPro" id="IPR018093">
    <property type="entry name" value="BCCT_CS"/>
</dbReference>
<reference evidence="10" key="1">
    <citation type="journal article" date="2019" name="Int. J. Syst. Evol. Microbiol.">
        <title>The Global Catalogue of Microorganisms (GCM) 10K type strain sequencing project: providing services to taxonomists for standard genome sequencing and annotation.</title>
        <authorList>
            <consortium name="The Broad Institute Genomics Platform"/>
            <consortium name="The Broad Institute Genome Sequencing Center for Infectious Disease"/>
            <person name="Wu L."/>
            <person name="Ma J."/>
        </authorList>
    </citation>
    <scope>NUCLEOTIDE SEQUENCE [LARGE SCALE GENOMIC DNA]</scope>
    <source>
        <strain evidence="10">CGMCC 1.12237</strain>
    </source>
</reference>
<keyword evidence="3" id="KW-0813">Transport</keyword>
<accession>A0ABW0LNF5</accession>
<dbReference type="InterPro" id="IPR000060">
    <property type="entry name" value="BCCT_transptr"/>
</dbReference>
<keyword evidence="7 8" id="KW-0472">Membrane</keyword>
<feature type="transmembrane region" description="Helical" evidence="8">
    <location>
        <begin position="438"/>
        <end position="457"/>
    </location>
</feature>
<evidence type="ECO:0000256" key="5">
    <source>
        <dbReference type="ARBA" id="ARBA00022692"/>
    </source>
</evidence>
<dbReference type="Pfam" id="PF02028">
    <property type="entry name" value="BCCT"/>
    <property type="match status" value="1"/>
</dbReference>
<dbReference type="RefSeq" id="WP_382353656.1">
    <property type="nucleotide sequence ID" value="NZ_JBHSMC010000020.1"/>
</dbReference>
<keyword evidence="6 8" id="KW-1133">Transmembrane helix</keyword>
<comment type="caution">
    <text evidence="9">The sequence shown here is derived from an EMBL/GenBank/DDBJ whole genome shotgun (WGS) entry which is preliminary data.</text>
</comment>
<comment type="similarity">
    <text evidence="2">Belongs to the BCCT transporter (TC 2.A.15) family.</text>
</comment>
<feature type="transmembrane region" description="Helical" evidence="8">
    <location>
        <begin position="342"/>
        <end position="359"/>
    </location>
</feature>
<evidence type="ECO:0000313" key="9">
    <source>
        <dbReference type="EMBL" id="MFC5466133.1"/>
    </source>
</evidence>
<proteinExistence type="inferred from homology"/>
<feature type="transmembrane region" description="Helical" evidence="8">
    <location>
        <begin position="396"/>
        <end position="426"/>
    </location>
</feature>
<evidence type="ECO:0000256" key="8">
    <source>
        <dbReference type="SAM" id="Phobius"/>
    </source>
</evidence>
<dbReference type="PANTHER" id="PTHR30047">
    <property type="entry name" value="HIGH-AFFINITY CHOLINE TRANSPORT PROTEIN-RELATED"/>
    <property type="match status" value="1"/>
</dbReference>
<comment type="subcellular location">
    <subcellularLocation>
        <location evidence="1">Cell membrane</location>
        <topology evidence="1">Multi-pass membrane protein</topology>
    </subcellularLocation>
</comment>
<dbReference type="NCBIfam" id="TIGR00842">
    <property type="entry name" value="bcct"/>
    <property type="match status" value="1"/>
</dbReference>
<organism evidence="9 10">
    <name type="scientific">Lederbergia graminis</name>
    <dbReference type="NCBI Taxonomy" id="735518"/>
    <lineage>
        <taxon>Bacteria</taxon>
        <taxon>Bacillati</taxon>
        <taxon>Bacillota</taxon>
        <taxon>Bacilli</taxon>
        <taxon>Bacillales</taxon>
        <taxon>Bacillaceae</taxon>
        <taxon>Lederbergia</taxon>
    </lineage>
</organism>
<keyword evidence="10" id="KW-1185">Reference proteome</keyword>
<evidence type="ECO:0000256" key="3">
    <source>
        <dbReference type="ARBA" id="ARBA00022448"/>
    </source>
</evidence>
<feature type="transmembrane region" description="Helical" evidence="8">
    <location>
        <begin position="45"/>
        <end position="64"/>
    </location>
</feature>
<feature type="transmembrane region" description="Helical" evidence="8">
    <location>
        <begin position="463"/>
        <end position="483"/>
    </location>
</feature>
<feature type="transmembrane region" description="Helical" evidence="8">
    <location>
        <begin position="256"/>
        <end position="279"/>
    </location>
</feature>
<evidence type="ECO:0000256" key="2">
    <source>
        <dbReference type="ARBA" id="ARBA00005658"/>
    </source>
</evidence>
<protein>
    <submittedName>
        <fullName evidence="9">BCCT family transporter</fullName>
    </submittedName>
</protein>
<evidence type="ECO:0000313" key="10">
    <source>
        <dbReference type="Proteomes" id="UP001596147"/>
    </source>
</evidence>
<dbReference type="PROSITE" id="PS01303">
    <property type="entry name" value="BCCT"/>
    <property type="match status" value="1"/>
</dbReference>
<sequence length="519" mass="56407">MKKATLVFYVSLAIVAGLVLMGIAMPSSLERITSVAQSFITNSFGWYYLVLIMVFVVACVYLFISPIGRIKLGKQDAKPEFSRPTWIAMLFSAGMGIGLIFYGAYEPLSHYAVSSPTGELGTDQGAKDALRYTFFHYGIHGWAIYGVIGLVLAYFTFRKGELSLISRTLRPIIGKHADGLVGKIIDVVAVVSTVLGVATSLGFGAMQINGGLSYLFDVPSNFTIQAIIIFVVTVLFMISALTGLSKGIKILSNVNMGLAAVLFLAVFLLGSSVFTLNLFTDSLGAYFQNFINMGLRIAPLNEEIRGWINDWTIFYWAWWIAWAPFVGVFIARVSKGRTIREFVFCVLVVPSIIAFLWFTNFGSAAITTEMAGAISLSSLAPEETLFGMFETFPFSMALSILAMILIGTFFITSADSGTFVLGMMTANGTLNPSNKIKVIWGVLLSLTSAALLYSGGLQALQNTMIIAALPFSVIMIIMLASLFKALNKEAKELGIGQLKMKESKKSMPNRSEGKTSKAV</sequence>
<feature type="transmembrane region" description="Helical" evidence="8">
    <location>
        <begin position="313"/>
        <end position="330"/>
    </location>
</feature>
<feature type="transmembrane region" description="Helical" evidence="8">
    <location>
        <begin position="134"/>
        <end position="157"/>
    </location>
</feature>
<name>A0ABW0LNF5_9BACI</name>
<dbReference type="PANTHER" id="PTHR30047:SF7">
    <property type="entry name" value="HIGH-AFFINITY CHOLINE TRANSPORT PROTEIN"/>
    <property type="match status" value="1"/>
</dbReference>
<feature type="transmembrane region" description="Helical" evidence="8">
    <location>
        <begin position="85"/>
        <end position="105"/>
    </location>
</feature>
<feature type="transmembrane region" description="Helical" evidence="8">
    <location>
        <begin position="223"/>
        <end position="244"/>
    </location>
</feature>
<feature type="transmembrane region" description="Helical" evidence="8">
    <location>
        <begin position="180"/>
        <end position="203"/>
    </location>
</feature>
<feature type="transmembrane region" description="Helical" evidence="8">
    <location>
        <begin position="7"/>
        <end position="25"/>
    </location>
</feature>
<gene>
    <name evidence="9" type="ORF">ACFPM4_15475</name>
</gene>
<keyword evidence="4" id="KW-1003">Cell membrane</keyword>